<dbReference type="RefSeq" id="WP_114998649.1">
    <property type="nucleotide sequence ID" value="NZ_JAAGKM010000006.1"/>
</dbReference>
<dbReference type="NCBIfam" id="TIGR01200">
    <property type="entry name" value="GLPGLI"/>
    <property type="match status" value="1"/>
</dbReference>
<name>A0A376G159_9FLAO</name>
<dbReference type="AlphaFoldDB" id="A0A376G159"/>
<accession>A0A376G159</accession>
<dbReference type="InterPro" id="IPR005901">
    <property type="entry name" value="GLPGLI"/>
</dbReference>
<evidence type="ECO:0000313" key="3">
    <source>
        <dbReference type="Proteomes" id="UP000254737"/>
    </source>
</evidence>
<gene>
    <name evidence="1" type="ORF">HX095_13110</name>
    <name evidence="2" type="ORF">NCTC13456_00602</name>
</gene>
<evidence type="ECO:0000313" key="2">
    <source>
        <dbReference type="EMBL" id="STD53661.1"/>
    </source>
</evidence>
<sequence>MKTLLMLLIPISSVFSQNYKVEYENRSFLPEKYKKNLSEMIIEDYESPKLYDLFINTEDLCVYKQKENLRNSNVETIGNYIQNFVVTNPKEKTVYQDMNIENRNYKVKSPLKLSERWVMHRETKMINGIEATKATMETSKNNTEVWFAKSIKSKCGPSNFVGFPGLVLEILIKPKDENEATGIVRMKSIETLKDDSIIKSYFNNISDKTISRGQFDKIYEDYQKKVQEMYGGNGVDKD</sequence>
<proteinExistence type="predicted"/>
<dbReference type="Proteomes" id="UP001173578">
    <property type="component" value="Unassembled WGS sequence"/>
</dbReference>
<reference evidence="1" key="3">
    <citation type="journal article" date="2022" name="Sci. Total Environ.">
        <title>Prevalence, transmission, and molecular epidemiology of tet(X)-positive bacteria among humans, animals, and environmental niches in China: An epidemiological, and genomic-based study.</title>
        <authorList>
            <person name="Dong N."/>
            <person name="Zeng Y."/>
            <person name="Cai C."/>
            <person name="Sun C."/>
            <person name="Lu J."/>
            <person name="Liu C."/>
            <person name="Zhou H."/>
            <person name="Sun Q."/>
            <person name="Shu L."/>
            <person name="Wang H."/>
            <person name="Wang Y."/>
            <person name="Wang S."/>
            <person name="Wu C."/>
            <person name="Chan E.W."/>
            <person name="Chen G."/>
            <person name="Shen Z."/>
            <person name="Chen S."/>
            <person name="Zhang R."/>
        </authorList>
    </citation>
    <scope>NUCLEOTIDE SEQUENCE</scope>
    <source>
        <strain evidence="1">210</strain>
    </source>
</reference>
<dbReference type="Proteomes" id="UP000254737">
    <property type="component" value="Unassembled WGS sequence"/>
</dbReference>
<organism evidence="2 3">
    <name type="scientific">Empedobacter falsenii</name>
    <dbReference type="NCBI Taxonomy" id="343874"/>
    <lineage>
        <taxon>Bacteria</taxon>
        <taxon>Pseudomonadati</taxon>
        <taxon>Bacteroidota</taxon>
        <taxon>Flavobacteriia</taxon>
        <taxon>Flavobacteriales</taxon>
        <taxon>Weeksellaceae</taxon>
        <taxon>Empedobacter</taxon>
    </lineage>
</organism>
<dbReference type="Pfam" id="PF22252">
    <property type="entry name" value="PNGase_F-II_N"/>
    <property type="match status" value="1"/>
</dbReference>
<evidence type="ECO:0000313" key="1">
    <source>
        <dbReference type="EMBL" id="MDM1552148.1"/>
    </source>
</evidence>
<protein>
    <submittedName>
        <fullName evidence="2">GLPGLI family protein</fullName>
    </submittedName>
</protein>
<dbReference type="EMBL" id="UFXS01000001">
    <property type="protein sequence ID" value="STD53661.1"/>
    <property type="molecule type" value="Genomic_DNA"/>
</dbReference>
<reference evidence="2 3" key="1">
    <citation type="submission" date="2018-06" db="EMBL/GenBank/DDBJ databases">
        <authorList>
            <consortium name="Pathogen Informatics"/>
            <person name="Doyle S."/>
        </authorList>
    </citation>
    <scope>NUCLEOTIDE SEQUENCE [LARGE SCALE GENOMIC DNA]</scope>
    <source>
        <strain evidence="2 3">NCTC13456</strain>
    </source>
</reference>
<dbReference type="EMBL" id="JACALR010000006">
    <property type="protein sequence ID" value="MDM1552148.1"/>
    <property type="molecule type" value="Genomic_DNA"/>
</dbReference>
<reference evidence="1" key="2">
    <citation type="submission" date="2020-06" db="EMBL/GenBank/DDBJ databases">
        <authorList>
            <person name="Dong N."/>
        </authorList>
    </citation>
    <scope>NUCLEOTIDE SEQUENCE</scope>
    <source>
        <strain evidence="1">210</strain>
    </source>
</reference>